<reference evidence="2 3" key="1">
    <citation type="journal article" date="2014" name="PLoS ONE">
        <title>Genome Information of Methylobacterium oryzae, a Plant-Probiotic Methylotroph in the Phyllosphere.</title>
        <authorList>
            <person name="Kwak M.J."/>
            <person name="Jeong H."/>
            <person name="Madhaiyan M."/>
            <person name="Lee Y."/>
            <person name="Sa T.M."/>
            <person name="Oh T.K."/>
            <person name="Kim J.F."/>
        </authorList>
    </citation>
    <scope>NUCLEOTIDE SEQUENCE [LARGE SCALE GENOMIC DNA]</scope>
    <source>
        <strain evidence="2 3">CBMB20</strain>
    </source>
</reference>
<proteinExistence type="predicted"/>
<dbReference type="Proteomes" id="UP000029492">
    <property type="component" value="Chromosome"/>
</dbReference>
<dbReference type="AlphaFoldDB" id="A0A089NQ08"/>
<feature type="region of interest" description="Disordered" evidence="1">
    <location>
        <begin position="1"/>
        <end position="45"/>
    </location>
</feature>
<evidence type="ECO:0000313" key="2">
    <source>
        <dbReference type="EMBL" id="AIQ89477.1"/>
    </source>
</evidence>
<dbReference type="STRING" id="693986.MOC_1722"/>
<evidence type="ECO:0000256" key="1">
    <source>
        <dbReference type="SAM" id="MobiDB-lite"/>
    </source>
</evidence>
<dbReference type="KEGG" id="mor:MOC_1722"/>
<accession>A0A089NQ08</accession>
<feature type="compositionally biased region" description="Polar residues" evidence="1">
    <location>
        <begin position="28"/>
        <end position="37"/>
    </location>
</feature>
<name>A0A089NQ08_9HYPH</name>
<sequence>MSATLGRETGPTGDSAASRPGTRDRGTSRASEASRTTVPPGVSVK</sequence>
<protein>
    <submittedName>
        <fullName evidence="2">Protein of unassigned function</fullName>
    </submittedName>
</protein>
<evidence type="ECO:0000313" key="3">
    <source>
        <dbReference type="Proteomes" id="UP000029492"/>
    </source>
</evidence>
<dbReference type="EMBL" id="CP003811">
    <property type="protein sequence ID" value="AIQ89477.1"/>
    <property type="molecule type" value="Genomic_DNA"/>
</dbReference>
<gene>
    <name evidence="2" type="ORF">MOC_1722</name>
</gene>
<keyword evidence="3" id="KW-1185">Reference proteome</keyword>
<organism evidence="2 3">
    <name type="scientific">Methylobacterium oryzae CBMB20</name>
    <dbReference type="NCBI Taxonomy" id="693986"/>
    <lineage>
        <taxon>Bacteria</taxon>
        <taxon>Pseudomonadati</taxon>
        <taxon>Pseudomonadota</taxon>
        <taxon>Alphaproteobacteria</taxon>
        <taxon>Hyphomicrobiales</taxon>
        <taxon>Methylobacteriaceae</taxon>
        <taxon>Methylobacterium</taxon>
    </lineage>
</organism>
<dbReference type="HOGENOM" id="CLU_3201940_0_0_5"/>